<keyword evidence="5 7" id="KW-1133">Transmembrane helix</keyword>
<comment type="caution">
    <text evidence="9">The sequence shown here is derived from an EMBL/GenBank/DDBJ whole genome shotgun (WGS) entry which is preliminary data.</text>
</comment>
<organism evidence="9 10">
    <name type="scientific">Subtercola boreus</name>
    <dbReference type="NCBI Taxonomy" id="120213"/>
    <lineage>
        <taxon>Bacteria</taxon>
        <taxon>Bacillati</taxon>
        <taxon>Actinomycetota</taxon>
        <taxon>Actinomycetes</taxon>
        <taxon>Micrococcales</taxon>
        <taxon>Microbacteriaceae</taxon>
        <taxon>Subtercola</taxon>
    </lineage>
</organism>
<feature type="transmembrane region" description="Helical" evidence="7">
    <location>
        <begin position="20"/>
        <end position="40"/>
    </location>
</feature>
<evidence type="ECO:0000313" key="9">
    <source>
        <dbReference type="EMBL" id="RFA07120.1"/>
    </source>
</evidence>
<protein>
    <recommendedName>
        <fullName evidence="8">Major facilitator superfamily (MFS) profile domain-containing protein</fullName>
    </recommendedName>
</protein>
<evidence type="ECO:0000256" key="4">
    <source>
        <dbReference type="ARBA" id="ARBA00022692"/>
    </source>
</evidence>
<gene>
    <name evidence="9" type="ORF">B7R21_16825</name>
</gene>
<reference evidence="9 10" key="1">
    <citation type="submission" date="2017-04" db="EMBL/GenBank/DDBJ databases">
        <title>Comparative genome analysis of Subtercola boreus.</title>
        <authorList>
            <person name="Cho Y.-J."/>
            <person name="Cho A."/>
            <person name="Kim O.-S."/>
            <person name="Lee J.-I."/>
        </authorList>
    </citation>
    <scope>NUCLEOTIDE SEQUENCE [LARGE SCALE GENOMIC DNA]</scope>
    <source>
        <strain evidence="9 10">P27444</strain>
    </source>
</reference>
<dbReference type="InterPro" id="IPR020846">
    <property type="entry name" value="MFS_dom"/>
</dbReference>
<dbReference type="SUPFAM" id="SSF103473">
    <property type="entry name" value="MFS general substrate transporter"/>
    <property type="match status" value="1"/>
</dbReference>
<evidence type="ECO:0000256" key="7">
    <source>
        <dbReference type="SAM" id="Phobius"/>
    </source>
</evidence>
<dbReference type="AlphaFoldDB" id="A0A3E0VCK1"/>
<proteinExistence type="predicted"/>
<dbReference type="InterPro" id="IPR036259">
    <property type="entry name" value="MFS_trans_sf"/>
</dbReference>
<dbReference type="GO" id="GO:0022857">
    <property type="term" value="F:transmembrane transporter activity"/>
    <property type="evidence" value="ECO:0007669"/>
    <property type="project" value="InterPro"/>
</dbReference>
<dbReference type="EMBL" id="NBXA01000031">
    <property type="protein sequence ID" value="RFA07120.1"/>
    <property type="molecule type" value="Genomic_DNA"/>
</dbReference>
<dbReference type="GO" id="GO:0005886">
    <property type="term" value="C:plasma membrane"/>
    <property type="evidence" value="ECO:0007669"/>
    <property type="project" value="UniProtKB-SubCell"/>
</dbReference>
<sequence length="108" mass="10915">MVALPMIVLQITGSPLSMGAISAATAVPAVVIGLVAGVVIDRWNRRTLSVVADLISAASIAALPPVDSIWGLELWRFIALGILVSFGDAPGGTARETPAPPMPTGAAS</sequence>
<dbReference type="Proteomes" id="UP000256709">
    <property type="component" value="Unassembled WGS sequence"/>
</dbReference>
<evidence type="ECO:0000256" key="2">
    <source>
        <dbReference type="ARBA" id="ARBA00022448"/>
    </source>
</evidence>
<evidence type="ECO:0000256" key="3">
    <source>
        <dbReference type="ARBA" id="ARBA00022475"/>
    </source>
</evidence>
<comment type="subcellular location">
    <subcellularLocation>
        <location evidence="1">Cell inner membrane</location>
        <topology evidence="1">Multi-pass membrane protein</topology>
    </subcellularLocation>
</comment>
<feature type="domain" description="Major facilitator superfamily (MFS) profile" evidence="8">
    <location>
        <begin position="1"/>
        <end position="108"/>
    </location>
</feature>
<name>A0A3E0VCK1_9MICO</name>
<evidence type="ECO:0000256" key="6">
    <source>
        <dbReference type="ARBA" id="ARBA00023136"/>
    </source>
</evidence>
<evidence type="ECO:0000313" key="10">
    <source>
        <dbReference type="Proteomes" id="UP000256709"/>
    </source>
</evidence>
<accession>A0A3E0VCK1</accession>
<dbReference type="PROSITE" id="PS50850">
    <property type="entry name" value="MFS"/>
    <property type="match status" value="1"/>
</dbReference>
<keyword evidence="3" id="KW-1003">Cell membrane</keyword>
<keyword evidence="6 7" id="KW-0472">Membrane</keyword>
<evidence type="ECO:0000256" key="5">
    <source>
        <dbReference type="ARBA" id="ARBA00022989"/>
    </source>
</evidence>
<evidence type="ECO:0000259" key="8">
    <source>
        <dbReference type="PROSITE" id="PS50850"/>
    </source>
</evidence>
<dbReference type="PANTHER" id="PTHR23513">
    <property type="entry name" value="INTEGRAL MEMBRANE EFFLUX PROTEIN-RELATED"/>
    <property type="match status" value="1"/>
</dbReference>
<dbReference type="PANTHER" id="PTHR23513:SF9">
    <property type="entry name" value="ENTEROBACTIN EXPORTER ENTS"/>
    <property type="match status" value="1"/>
</dbReference>
<evidence type="ECO:0000256" key="1">
    <source>
        <dbReference type="ARBA" id="ARBA00004429"/>
    </source>
</evidence>
<keyword evidence="4 7" id="KW-0812">Transmembrane</keyword>
<dbReference type="Gene3D" id="1.20.1250.20">
    <property type="entry name" value="MFS general substrate transporter like domains"/>
    <property type="match status" value="1"/>
</dbReference>
<keyword evidence="2" id="KW-0813">Transport</keyword>